<feature type="transmembrane region" description="Helical" evidence="2">
    <location>
        <begin position="216"/>
        <end position="236"/>
    </location>
</feature>
<dbReference type="OrthoDB" id="3561681at2759"/>
<evidence type="ECO:0000256" key="2">
    <source>
        <dbReference type="SAM" id="Phobius"/>
    </source>
</evidence>
<accession>A0A6G1IFE2</accession>
<reference evidence="3" key="1">
    <citation type="journal article" date="2020" name="Stud. Mycol.">
        <title>101 Dothideomycetes genomes: a test case for predicting lifestyles and emergence of pathogens.</title>
        <authorList>
            <person name="Haridas S."/>
            <person name="Albert R."/>
            <person name="Binder M."/>
            <person name="Bloem J."/>
            <person name="Labutti K."/>
            <person name="Salamov A."/>
            <person name="Andreopoulos B."/>
            <person name="Baker S."/>
            <person name="Barry K."/>
            <person name="Bills G."/>
            <person name="Bluhm B."/>
            <person name="Cannon C."/>
            <person name="Castanera R."/>
            <person name="Culley D."/>
            <person name="Daum C."/>
            <person name="Ezra D."/>
            <person name="Gonzalez J."/>
            <person name="Henrissat B."/>
            <person name="Kuo A."/>
            <person name="Liang C."/>
            <person name="Lipzen A."/>
            <person name="Lutzoni F."/>
            <person name="Magnuson J."/>
            <person name="Mondo S."/>
            <person name="Nolan M."/>
            <person name="Ohm R."/>
            <person name="Pangilinan J."/>
            <person name="Park H.-J."/>
            <person name="Ramirez L."/>
            <person name="Alfaro M."/>
            <person name="Sun H."/>
            <person name="Tritt A."/>
            <person name="Yoshinaga Y."/>
            <person name="Zwiers L.-H."/>
            <person name="Turgeon B."/>
            <person name="Goodwin S."/>
            <person name="Spatafora J."/>
            <person name="Crous P."/>
            <person name="Grigoriev I."/>
        </authorList>
    </citation>
    <scope>NUCLEOTIDE SEQUENCE</scope>
    <source>
        <strain evidence="3">CBS 122367</strain>
    </source>
</reference>
<keyword evidence="2" id="KW-1133">Transmembrane helix</keyword>
<dbReference type="AlphaFoldDB" id="A0A6G1IFE2"/>
<organism evidence="3 4">
    <name type="scientific">Lentithecium fluviatile CBS 122367</name>
    <dbReference type="NCBI Taxonomy" id="1168545"/>
    <lineage>
        <taxon>Eukaryota</taxon>
        <taxon>Fungi</taxon>
        <taxon>Dikarya</taxon>
        <taxon>Ascomycota</taxon>
        <taxon>Pezizomycotina</taxon>
        <taxon>Dothideomycetes</taxon>
        <taxon>Pleosporomycetidae</taxon>
        <taxon>Pleosporales</taxon>
        <taxon>Massarineae</taxon>
        <taxon>Lentitheciaceae</taxon>
        <taxon>Lentithecium</taxon>
    </lineage>
</organism>
<sequence length="264" mass="30139">MNAFNIKLIEQRQEKDLLRERYHPRHNQNVEAALEVHTALHTMAAHLNRLKAEVAIMEDNIRGLLTNLTSLCTSKSCSTSDSTSVAIDYSHHFQALIVRVQGLATLNAELEHQKRGVCTVKLIASVIQHEPNVNWPQIVDSSESMRRVMKATKEEPKHSRFMAKQSQEMAEDMRKDGRSMKAVFPPLSRLFIDVSNAILSMPFFGEQPWLSKASRVWVWFGLSIPTTALAVLFYVVNSRRMWSKGAKKRSQHKAANEIEMEDNE</sequence>
<proteinExistence type="predicted"/>
<name>A0A6G1IFE2_9PLEO</name>
<keyword evidence="4" id="KW-1185">Reference proteome</keyword>
<gene>
    <name evidence="3" type="ORF">K458DRAFT_410279</name>
</gene>
<evidence type="ECO:0000256" key="1">
    <source>
        <dbReference type="SAM" id="MobiDB-lite"/>
    </source>
</evidence>
<evidence type="ECO:0000313" key="3">
    <source>
        <dbReference type="EMBL" id="KAF2676681.1"/>
    </source>
</evidence>
<dbReference type="EMBL" id="MU005631">
    <property type="protein sequence ID" value="KAF2676681.1"/>
    <property type="molecule type" value="Genomic_DNA"/>
</dbReference>
<feature type="region of interest" description="Disordered" evidence="1">
    <location>
        <begin position="245"/>
        <end position="264"/>
    </location>
</feature>
<evidence type="ECO:0000313" key="4">
    <source>
        <dbReference type="Proteomes" id="UP000799291"/>
    </source>
</evidence>
<dbReference type="Proteomes" id="UP000799291">
    <property type="component" value="Unassembled WGS sequence"/>
</dbReference>
<keyword evidence="2" id="KW-0472">Membrane</keyword>
<keyword evidence="2" id="KW-0812">Transmembrane</keyword>
<protein>
    <submittedName>
        <fullName evidence="3">Uncharacterized protein</fullName>
    </submittedName>
</protein>